<dbReference type="PANTHER" id="PTHR47829:SF1">
    <property type="entry name" value="HAD FAMILY PHOSPHATASE"/>
    <property type="match status" value="1"/>
</dbReference>
<dbReference type="SFLD" id="SFLDG01129">
    <property type="entry name" value="C1.5:_HAD__Beta-PGM__Phosphata"/>
    <property type="match status" value="1"/>
</dbReference>
<dbReference type="PRINTS" id="PR00413">
    <property type="entry name" value="HADHALOGNASE"/>
</dbReference>
<dbReference type="InterPro" id="IPR023214">
    <property type="entry name" value="HAD_sf"/>
</dbReference>
<dbReference type="InterPro" id="IPR006439">
    <property type="entry name" value="HAD-SF_hydro_IA"/>
</dbReference>
<dbReference type="CDD" id="cd02603">
    <property type="entry name" value="HAD_sEH-N_like"/>
    <property type="match status" value="1"/>
</dbReference>
<dbReference type="InterPro" id="IPR052898">
    <property type="entry name" value="ACAD10-like"/>
</dbReference>
<comment type="caution">
    <text evidence="1">The sequence shown here is derived from an EMBL/GenBank/DDBJ whole genome shotgun (WGS) entry which is preliminary data.</text>
</comment>
<proteinExistence type="predicted"/>
<dbReference type="InterPro" id="IPR036412">
    <property type="entry name" value="HAD-like_sf"/>
</dbReference>
<dbReference type="Pfam" id="PF00702">
    <property type="entry name" value="Hydrolase"/>
    <property type="match status" value="1"/>
</dbReference>
<reference evidence="1 2" key="1">
    <citation type="submission" date="2023-08" db="EMBL/GenBank/DDBJ databases">
        <authorList>
            <person name="Sharma P."/>
            <person name="Verma V."/>
            <person name="Mohan M.K."/>
            <person name="Dubey A.K."/>
        </authorList>
    </citation>
    <scope>NUCLEOTIDE SEQUENCE [LARGE SCALE GENOMIC DNA]</scope>
    <source>
        <strain evidence="1 2">ADP4</strain>
    </source>
</reference>
<sequence>MPHRFPYQALILDFGGVLTDGIREAHDAWCLAEGLSARTWEHTLEQHPEGRRLYRALEIGEITQHEWNRHTARLLSLAEDHDLMGRAWRAVRPATALLSLARSARAAGLKLALLSNSFGLDPFDPYRHCGVWDLFDVHVISEQEGVAKPDPRIYQRTLDRLGLPGQHCLFVDDNPLNLPPARELGITALQATTQHETVTRLTTALTLPPHPKPPNPST</sequence>
<gene>
    <name evidence="1" type="ORF">RB636_30730</name>
</gene>
<evidence type="ECO:0000313" key="1">
    <source>
        <dbReference type="EMBL" id="MEF3117555.1"/>
    </source>
</evidence>
<name>A0ABU7X1C1_9ACTN</name>
<dbReference type="NCBIfam" id="TIGR01509">
    <property type="entry name" value="HAD-SF-IA-v3"/>
    <property type="match status" value="1"/>
</dbReference>
<accession>A0ABU7X1C1</accession>
<dbReference type="Proteomes" id="UP001348265">
    <property type="component" value="Unassembled WGS sequence"/>
</dbReference>
<protein>
    <submittedName>
        <fullName evidence="1">HAD family phosphatase</fullName>
    </submittedName>
</protein>
<dbReference type="EMBL" id="JAVFKM010000020">
    <property type="protein sequence ID" value="MEF3117555.1"/>
    <property type="molecule type" value="Genomic_DNA"/>
</dbReference>
<dbReference type="RefSeq" id="WP_331788929.1">
    <property type="nucleotide sequence ID" value="NZ_JAVFKM010000020.1"/>
</dbReference>
<dbReference type="SUPFAM" id="SSF56784">
    <property type="entry name" value="HAD-like"/>
    <property type="match status" value="1"/>
</dbReference>
<dbReference type="PANTHER" id="PTHR47829">
    <property type="entry name" value="HYDROLASE, PUTATIVE (AFU_ORTHOLOGUE AFUA_1G12880)-RELATED"/>
    <property type="match status" value="1"/>
</dbReference>
<dbReference type="SFLD" id="SFLDS00003">
    <property type="entry name" value="Haloacid_Dehalogenase"/>
    <property type="match status" value="1"/>
</dbReference>
<organism evidence="1 2">
    <name type="scientific">Streptomyces chrestomyceticus</name>
    <dbReference type="NCBI Taxonomy" id="68185"/>
    <lineage>
        <taxon>Bacteria</taxon>
        <taxon>Bacillati</taxon>
        <taxon>Actinomycetota</taxon>
        <taxon>Actinomycetes</taxon>
        <taxon>Kitasatosporales</taxon>
        <taxon>Streptomycetaceae</taxon>
        <taxon>Streptomyces</taxon>
    </lineage>
</organism>
<dbReference type="Gene3D" id="3.40.50.1000">
    <property type="entry name" value="HAD superfamily/HAD-like"/>
    <property type="match status" value="1"/>
</dbReference>
<keyword evidence="2" id="KW-1185">Reference proteome</keyword>
<evidence type="ECO:0000313" key="2">
    <source>
        <dbReference type="Proteomes" id="UP001348265"/>
    </source>
</evidence>